<dbReference type="Pfam" id="PF00561">
    <property type="entry name" value="Abhydrolase_1"/>
    <property type="match status" value="1"/>
</dbReference>
<reference evidence="4" key="1">
    <citation type="submission" date="2019-07" db="EMBL/GenBank/DDBJ databases">
        <title>Bacillus alkalisoli sp. nov. isolated from saline soil.</title>
        <authorList>
            <person name="Sun J.-Q."/>
            <person name="Xu L."/>
        </authorList>
    </citation>
    <scope>NUCLEOTIDE SEQUENCE [LARGE SCALE GENOMIC DNA]</scope>
    <source>
        <strain evidence="4">M4U3P1</strain>
    </source>
</reference>
<evidence type="ECO:0000313" key="4">
    <source>
        <dbReference type="Proteomes" id="UP000318138"/>
    </source>
</evidence>
<keyword evidence="3" id="KW-0378">Hydrolase</keyword>
<keyword evidence="4" id="KW-1185">Reference proteome</keyword>
<evidence type="ECO:0000259" key="2">
    <source>
        <dbReference type="Pfam" id="PF00561"/>
    </source>
</evidence>
<dbReference type="PANTHER" id="PTHR43039">
    <property type="entry name" value="ESTERASE-RELATED"/>
    <property type="match status" value="1"/>
</dbReference>
<dbReference type="Proteomes" id="UP000318138">
    <property type="component" value="Chromosome"/>
</dbReference>
<evidence type="ECO:0000256" key="1">
    <source>
        <dbReference type="ARBA" id="ARBA00008645"/>
    </source>
</evidence>
<proteinExistence type="inferred from homology"/>
<dbReference type="GO" id="GO:0016787">
    <property type="term" value="F:hydrolase activity"/>
    <property type="evidence" value="ECO:0007669"/>
    <property type="project" value="UniProtKB-KW"/>
</dbReference>
<name>A0A859FK39_9BACI</name>
<dbReference type="Gene3D" id="3.40.50.1820">
    <property type="entry name" value="alpha/beta hydrolase"/>
    <property type="match status" value="1"/>
</dbReference>
<dbReference type="PRINTS" id="PR00111">
    <property type="entry name" value="ABHYDROLASE"/>
</dbReference>
<organism evidence="3 4">
    <name type="scientific">Paenalkalicoccus suaedae</name>
    <dbReference type="NCBI Taxonomy" id="2592382"/>
    <lineage>
        <taxon>Bacteria</taxon>
        <taxon>Bacillati</taxon>
        <taxon>Bacillota</taxon>
        <taxon>Bacilli</taxon>
        <taxon>Bacillales</taxon>
        <taxon>Bacillaceae</taxon>
        <taxon>Paenalkalicoccus</taxon>
    </lineage>
</organism>
<dbReference type="KEGG" id="psua:FLK61_26860"/>
<dbReference type="SUPFAM" id="SSF53474">
    <property type="entry name" value="alpha/beta-Hydrolases"/>
    <property type="match status" value="1"/>
</dbReference>
<dbReference type="EMBL" id="CP041372">
    <property type="protein sequence ID" value="QKS73175.1"/>
    <property type="molecule type" value="Genomic_DNA"/>
</dbReference>
<dbReference type="AlphaFoldDB" id="A0A859FK39"/>
<comment type="similarity">
    <text evidence="1">Belongs to the AB hydrolase superfamily.</text>
</comment>
<protein>
    <submittedName>
        <fullName evidence="3">Alpha/beta hydrolase</fullName>
    </submittedName>
</protein>
<feature type="domain" description="AB hydrolase-1" evidence="2">
    <location>
        <begin position="2"/>
        <end position="231"/>
    </location>
</feature>
<gene>
    <name evidence="3" type="ORF">FLK61_26860</name>
</gene>
<dbReference type="InterPro" id="IPR000073">
    <property type="entry name" value="AB_hydrolase_1"/>
</dbReference>
<sequence>MLAHGFGTDQQVWHLIVPHLKENYRLVLFDYVGSGHSDKQAYNEARYGELDGYAQDIIDIADELDLADFILIGHSISSMIGLLVTIKRPELIRDLIMVGPSPIYIANEDIPNLFKENEIEALIEMMERNFSEWTKTLAPIASSNPDRPELSEDFEKRLLHNDAKIIKKFAEVTFYIDLRQELSIPTTPTLIFQTKEDNISPIESGEFVHGNMQNSTLIIMEAKGHNPHLSAPEELLTGINNYLQERNEGK</sequence>
<accession>A0A859FK39</accession>
<dbReference type="InterPro" id="IPR029058">
    <property type="entry name" value="AB_hydrolase_fold"/>
</dbReference>
<evidence type="ECO:0000313" key="3">
    <source>
        <dbReference type="EMBL" id="QKS73175.1"/>
    </source>
</evidence>